<dbReference type="Proteomes" id="UP000000683">
    <property type="component" value="Chromosome"/>
</dbReference>
<evidence type="ECO:0000256" key="1">
    <source>
        <dbReference type="SAM" id="Phobius"/>
    </source>
</evidence>
<reference evidence="2 3" key="1">
    <citation type="journal article" date="2011" name="J. Bacteriol.">
        <title>Complete genome sequence of the polycyclic aromatic hydrocarbon-degrading bacterium Alteromonas sp. strain SN2.</title>
        <authorList>
            <person name="Jin H.M."/>
            <person name="Jeong H."/>
            <person name="Moon E.J."/>
            <person name="Math R.K."/>
            <person name="Lee K."/>
            <person name="Kim H.J."/>
            <person name="Jeon C.O."/>
            <person name="Oh T.K."/>
            <person name="Kim J.F."/>
        </authorList>
    </citation>
    <scope>NUCLEOTIDE SEQUENCE [LARGE SCALE GENOMIC DNA]</scope>
    <source>
        <strain evidence="3">JCM 17741 / KACC 18427 / KCTC 11700BP / SN2</strain>
    </source>
</reference>
<sequence length="155" mass="17660">MISFREKSLWVSFLVSAVIASIYGDSVYTLMFLQPNTSLDVTTALIMRITIAFIILEVALHVALAMSQQEDANTPEDERERYHRLTANNAGYWVLSVGIVSCVIQQMINSNIDFDAQNSYTNYALAPIELKLVLIFWLSEVTRFGTEIYYCRKES</sequence>
<accession>F5ZAC0</accession>
<keyword evidence="1" id="KW-1133">Transmembrane helix</keyword>
<dbReference type="HOGENOM" id="CLU_142683_0_0_6"/>
<dbReference type="OrthoDB" id="7630939at2"/>
<feature type="transmembrane region" description="Helical" evidence="1">
    <location>
        <begin position="87"/>
        <end position="108"/>
    </location>
</feature>
<keyword evidence="3" id="KW-1185">Reference proteome</keyword>
<gene>
    <name evidence="2" type="ordered locus">ambt_01680</name>
</gene>
<evidence type="ECO:0000313" key="2">
    <source>
        <dbReference type="EMBL" id="AEF01890.1"/>
    </source>
</evidence>
<feature type="transmembrane region" description="Helical" evidence="1">
    <location>
        <begin position="44"/>
        <end position="66"/>
    </location>
</feature>
<dbReference type="EMBL" id="CP002339">
    <property type="protein sequence ID" value="AEF01890.1"/>
    <property type="molecule type" value="Genomic_DNA"/>
</dbReference>
<organism evidence="2 3">
    <name type="scientific">Alteromonas naphthalenivorans</name>
    <dbReference type="NCBI Taxonomy" id="715451"/>
    <lineage>
        <taxon>Bacteria</taxon>
        <taxon>Pseudomonadati</taxon>
        <taxon>Pseudomonadota</taxon>
        <taxon>Gammaproteobacteria</taxon>
        <taxon>Alteromonadales</taxon>
        <taxon>Alteromonadaceae</taxon>
        <taxon>Alteromonas/Salinimonas group</taxon>
        <taxon>Alteromonas</taxon>
    </lineage>
</organism>
<dbReference type="RefSeq" id="WP_013782832.1">
    <property type="nucleotide sequence ID" value="NC_015554.1"/>
</dbReference>
<protein>
    <submittedName>
        <fullName evidence="2">Uncharacterized protein</fullName>
    </submittedName>
</protein>
<keyword evidence="1" id="KW-0472">Membrane</keyword>
<dbReference type="AlphaFoldDB" id="F5ZAC0"/>
<dbReference type="KEGG" id="alt:ambt_01680"/>
<dbReference type="eggNOG" id="ENOG50335MQ">
    <property type="taxonomic scope" value="Bacteria"/>
</dbReference>
<proteinExistence type="predicted"/>
<name>F5ZAC0_ALTNA</name>
<evidence type="ECO:0000313" key="3">
    <source>
        <dbReference type="Proteomes" id="UP000000683"/>
    </source>
</evidence>
<feature type="transmembrane region" description="Helical" evidence="1">
    <location>
        <begin position="120"/>
        <end position="138"/>
    </location>
</feature>
<keyword evidence="1" id="KW-0812">Transmembrane</keyword>